<dbReference type="WBParaSite" id="TTAC_0001006901-mRNA-1">
    <property type="protein sequence ID" value="TTAC_0001006901-mRNA-1"/>
    <property type="gene ID" value="TTAC_0001006901"/>
</dbReference>
<proteinExistence type="predicted"/>
<accession>A0A0R3X944</accession>
<evidence type="ECO:0000313" key="2">
    <source>
        <dbReference type="EMBL" id="VDM35034.1"/>
    </source>
</evidence>
<sequence length="207" mass="22883">MKWGRDSREEEEEEEEEENATIDQLQSATRHCVQHPPPSITRLIALRTVMGEGVQEHGTVVRGSSDRSTRNHTCTAATTEYRGEGVINVGEVVCAVMQCVGVINESVWCTSSRLHRTLSHGHVEVCVCRKESRIPHLVIRMLCNRAEAIASVRSCLREHLEVAEPAHCSSPLRQTARQTRLAVNDLTHISTSHTDSKSGAAAIPFPS</sequence>
<evidence type="ECO:0000313" key="4">
    <source>
        <dbReference type="WBParaSite" id="TTAC_0001006901-mRNA-1"/>
    </source>
</evidence>
<organism evidence="4">
    <name type="scientific">Hydatigena taeniaeformis</name>
    <name type="common">Feline tapeworm</name>
    <name type="synonym">Taenia taeniaeformis</name>
    <dbReference type="NCBI Taxonomy" id="6205"/>
    <lineage>
        <taxon>Eukaryota</taxon>
        <taxon>Metazoa</taxon>
        <taxon>Spiralia</taxon>
        <taxon>Lophotrochozoa</taxon>
        <taxon>Platyhelminthes</taxon>
        <taxon>Cestoda</taxon>
        <taxon>Eucestoda</taxon>
        <taxon>Cyclophyllidea</taxon>
        <taxon>Taeniidae</taxon>
        <taxon>Hydatigera</taxon>
    </lineage>
</organism>
<dbReference type="EMBL" id="UYWX01021275">
    <property type="protein sequence ID" value="VDM35034.1"/>
    <property type="molecule type" value="Genomic_DNA"/>
</dbReference>
<dbReference type="AlphaFoldDB" id="A0A0R3X944"/>
<reference evidence="4" key="1">
    <citation type="submission" date="2017-02" db="UniProtKB">
        <authorList>
            <consortium name="WormBaseParasite"/>
        </authorList>
    </citation>
    <scope>IDENTIFICATION</scope>
</reference>
<gene>
    <name evidence="2" type="ORF">TTAC_LOCUS10054</name>
</gene>
<feature type="region of interest" description="Disordered" evidence="1">
    <location>
        <begin position="1"/>
        <end position="36"/>
    </location>
</feature>
<evidence type="ECO:0000256" key="1">
    <source>
        <dbReference type="SAM" id="MobiDB-lite"/>
    </source>
</evidence>
<reference evidence="2 3" key="2">
    <citation type="submission" date="2018-11" db="EMBL/GenBank/DDBJ databases">
        <authorList>
            <consortium name="Pathogen Informatics"/>
        </authorList>
    </citation>
    <scope>NUCLEOTIDE SEQUENCE [LARGE SCALE GENOMIC DNA]</scope>
</reference>
<keyword evidence="3" id="KW-1185">Reference proteome</keyword>
<dbReference type="Proteomes" id="UP000274429">
    <property type="component" value="Unassembled WGS sequence"/>
</dbReference>
<evidence type="ECO:0000313" key="3">
    <source>
        <dbReference type="Proteomes" id="UP000274429"/>
    </source>
</evidence>
<protein>
    <submittedName>
        <fullName evidence="4">PID domain-containing protein</fullName>
    </submittedName>
</protein>
<feature type="compositionally biased region" description="Acidic residues" evidence="1">
    <location>
        <begin position="9"/>
        <end position="20"/>
    </location>
</feature>
<name>A0A0R3X944_HYDTA</name>